<dbReference type="GO" id="GO:0009234">
    <property type="term" value="P:menaquinone biosynthetic process"/>
    <property type="evidence" value="ECO:0007669"/>
    <property type="project" value="UniProtKB-UniPathway"/>
</dbReference>
<dbReference type="UniPathway" id="UPA00079"/>
<keyword evidence="1" id="KW-1133">Transmembrane helix</keyword>
<organism evidence="3 4">
    <name type="scientific">Adlercreutzia muris</name>
    <dbReference type="NCBI Taxonomy" id="1796610"/>
    <lineage>
        <taxon>Bacteria</taxon>
        <taxon>Bacillati</taxon>
        <taxon>Actinomycetota</taxon>
        <taxon>Coriobacteriia</taxon>
        <taxon>Eggerthellales</taxon>
        <taxon>Eggerthellaceae</taxon>
        <taxon>Adlercreutzia</taxon>
    </lineage>
</organism>
<proteinExistence type="predicted"/>
<dbReference type="InterPro" id="IPR020845">
    <property type="entry name" value="AMP-binding_CS"/>
</dbReference>
<dbReference type="AlphaFoldDB" id="A0A7C8BV42"/>
<dbReference type="InterPro" id="IPR013341">
    <property type="entry name" value="Mandelate_racemase_N_dom"/>
</dbReference>
<dbReference type="InterPro" id="IPR045851">
    <property type="entry name" value="AMP-bd_C_sf"/>
</dbReference>
<dbReference type="GO" id="GO:0031956">
    <property type="term" value="F:medium-chain fatty acid-CoA ligase activity"/>
    <property type="evidence" value="ECO:0007669"/>
    <property type="project" value="TreeGrafter"/>
</dbReference>
<dbReference type="UniPathway" id="UPA01057">
    <property type="reaction ID" value="UER00165"/>
</dbReference>
<dbReference type="SUPFAM" id="SSF56801">
    <property type="entry name" value="Acetyl-CoA synthetase-like"/>
    <property type="match status" value="1"/>
</dbReference>
<dbReference type="SUPFAM" id="SSF51604">
    <property type="entry name" value="Enolase C-terminal domain-like"/>
    <property type="match status" value="1"/>
</dbReference>
<dbReference type="InterPro" id="IPR029017">
    <property type="entry name" value="Enolase-like_N"/>
</dbReference>
<feature type="transmembrane region" description="Helical" evidence="1">
    <location>
        <begin position="66"/>
        <end position="86"/>
    </location>
</feature>
<evidence type="ECO:0000259" key="2">
    <source>
        <dbReference type="SMART" id="SM00922"/>
    </source>
</evidence>
<comment type="caution">
    <text evidence="3">The sequence shown here is derived from an EMBL/GenBank/DDBJ whole genome shotgun (WGS) entry which is preliminary data.</text>
</comment>
<dbReference type="InterPro" id="IPR013342">
    <property type="entry name" value="Mandelate_racemase_C"/>
</dbReference>
<dbReference type="InterPro" id="IPR000873">
    <property type="entry name" value="AMP-dep_synth/lig_dom"/>
</dbReference>
<dbReference type="SFLD" id="SFLDF00009">
    <property type="entry name" value="o-succinylbenzoate_synthase"/>
    <property type="match status" value="1"/>
</dbReference>
<dbReference type="InterPro" id="IPR042099">
    <property type="entry name" value="ANL_N_sf"/>
</dbReference>
<dbReference type="SFLD" id="SFLDS00001">
    <property type="entry name" value="Enolase"/>
    <property type="match status" value="1"/>
</dbReference>
<name>A0A7C8BV42_9ACTN</name>
<accession>A0A7C8BV42</accession>
<dbReference type="Gene3D" id="3.20.20.120">
    <property type="entry name" value="Enolase-like C-terminal domain"/>
    <property type="match status" value="1"/>
</dbReference>
<dbReference type="SUPFAM" id="SSF54826">
    <property type="entry name" value="Enolase N-terminal domain-like"/>
    <property type="match status" value="1"/>
</dbReference>
<dbReference type="PROSITE" id="PS00455">
    <property type="entry name" value="AMP_BINDING"/>
    <property type="match status" value="1"/>
</dbReference>
<dbReference type="Pfam" id="PF02746">
    <property type="entry name" value="MR_MLE_N"/>
    <property type="match status" value="1"/>
</dbReference>
<dbReference type="Pfam" id="PF13378">
    <property type="entry name" value="MR_MLE_C"/>
    <property type="match status" value="1"/>
</dbReference>
<evidence type="ECO:0000256" key="1">
    <source>
        <dbReference type="SAM" id="Phobius"/>
    </source>
</evidence>
<evidence type="ECO:0000313" key="3">
    <source>
        <dbReference type="EMBL" id="KAB1650993.1"/>
    </source>
</evidence>
<dbReference type="GO" id="GO:0006631">
    <property type="term" value="P:fatty acid metabolic process"/>
    <property type="evidence" value="ECO:0007669"/>
    <property type="project" value="TreeGrafter"/>
</dbReference>
<dbReference type="Pfam" id="PF13193">
    <property type="entry name" value="AMP-binding_C"/>
    <property type="match status" value="1"/>
</dbReference>
<keyword evidence="1" id="KW-0472">Membrane</keyword>
<gene>
    <name evidence="3" type="ORF">F8D48_02670</name>
</gene>
<dbReference type="PANTHER" id="PTHR43201">
    <property type="entry name" value="ACYL-COA SYNTHETASE"/>
    <property type="match status" value="1"/>
</dbReference>
<dbReference type="RefSeq" id="WP_151429859.1">
    <property type="nucleotide sequence ID" value="NZ_JANJZI010000012.1"/>
</dbReference>
<dbReference type="SMART" id="SM00922">
    <property type="entry name" value="MR_MLE"/>
    <property type="match status" value="1"/>
</dbReference>
<dbReference type="Proteomes" id="UP000479639">
    <property type="component" value="Unassembled WGS sequence"/>
</dbReference>
<keyword evidence="4" id="KW-1185">Reference proteome</keyword>
<dbReference type="Gene3D" id="3.40.50.12780">
    <property type="entry name" value="N-terminal domain of ligase-like"/>
    <property type="match status" value="1"/>
</dbReference>
<protein>
    <submittedName>
        <fullName evidence="3">AMP-binding protein</fullName>
    </submittedName>
</protein>
<dbReference type="PANTHER" id="PTHR43201:SF32">
    <property type="entry name" value="2-SUCCINYLBENZOATE--COA LIGASE, CHLOROPLASTIC_PEROXISOMAL"/>
    <property type="match status" value="1"/>
</dbReference>
<dbReference type="InterPro" id="IPR036849">
    <property type="entry name" value="Enolase-like_C_sf"/>
</dbReference>
<dbReference type="SFLD" id="SFLDG00180">
    <property type="entry name" value="muconate_cycloisomerase"/>
    <property type="match status" value="1"/>
</dbReference>
<dbReference type="EMBL" id="WAJS01000006">
    <property type="protein sequence ID" value="KAB1650993.1"/>
    <property type="molecule type" value="Genomic_DNA"/>
</dbReference>
<dbReference type="InterPro" id="IPR029065">
    <property type="entry name" value="Enolase_C-like"/>
</dbReference>
<feature type="domain" description="Mandelate racemase/muconate lactonizing enzyme C-terminal" evidence="2">
    <location>
        <begin position="670"/>
        <end position="757"/>
    </location>
</feature>
<dbReference type="Pfam" id="PF00501">
    <property type="entry name" value="AMP-binding"/>
    <property type="match status" value="1"/>
</dbReference>
<reference evidence="3 4" key="1">
    <citation type="submission" date="2019-09" db="EMBL/GenBank/DDBJ databases">
        <title>Whole genome shotgun sequencing (WGS) of Ellagibacter isourolithinifaciens DSM 104140(T) and Adlercreutzia muris DSM 29508(T).</title>
        <authorList>
            <person name="Stoll D.A."/>
            <person name="Danylec N."/>
            <person name="Huch M."/>
        </authorList>
    </citation>
    <scope>NUCLEOTIDE SEQUENCE [LARGE SCALE GENOMIC DNA]</scope>
    <source>
        <strain evidence="3 4">DSM 29508</strain>
    </source>
</reference>
<dbReference type="Gene3D" id="3.30.300.30">
    <property type="match status" value="1"/>
</dbReference>
<dbReference type="InterPro" id="IPR025110">
    <property type="entry name" value="AMP-bd_C"/>
</dbReference>
<dbReference type="Gene3D" id="3.30.390.10">
    <property type="entry name" value="Enolase-like, N-terminal domain"/>
    <property type="match status" value="1"/>
</dbReference>
<evidence type="ECO:0000313" key="4">
    <source>
        <dbReference type="Proteomes" id="UP000479639"/>
    </source>
</evidence>
<keyword evidence="1" id="KW-0812">Transmembrane</keyword>
<sequence>MIDIFESTAQARPDAVFFSFVDRAGEETAYTYRQTRLMAAQLARRLRDKGVFPGDMVAVDLPNCPLYVFLALAAAYGGFGLVVLNHRLTDAEKLMRLLELERCGVRIAHRVDAASERRLFDQVSQSLLRGESRTGRVDDSLGGVVEDAIHFAERAAHTFDAGHRALIMFTSGTTGKPKGAELTWRNLVESAEASNRVLSPRTLNRGLWQAVLPFFHVGGFQVLVRSVCSRWSLRLYERFDAGTVLRDATELHATHISVVDKMLQDMLNCRPSVLAQYHCLLLGGGPLNANTVSLALEAKARIYASYGMTETSSQVANTLITPQFTGGLRLLPGYSARIVEPDSAGFGRLALRGPGVFSGYANGRAAFTVDGFFLTGDTAALHEGCLYIRERTADMFVSGGENVYPAEIVDALVRIPGIADAYVFGVPDLRWGRRPAAVVELAPAAPPLSAAIIKDALARRLSRLYIPEQICIVDEMPRTGIGKVDRVACEGLFRQHIDIKRVVLHKVRLPFSKPFKTPKETLTYRELVIVEVVDKKGRVGVGECTAFDTDWYLPETLGDDLAVMREVLAPRVIAGTYLHPREVAADLAAVEGMERFPMAMSAIEMACWDLFGKVTEQPLWALLGEEFDRLSRVAAFCEEEPAALGHATAVGRRARPRQVYSGAVVGMGTPAQTVAEVRECVRQGYQRVKLKVAPGKGLPAVRAVRRAFPDLLITLDANQSFSLHHMAELRSYDELDIGWIEEPLNLDAAGVSRHENAFSRLASFQHTLAMPLCVDESFVNAAEAARIFDYPELRCAMVKIGKFGGIQRSLEFVHKALSRGREVCMSGMYDTGVSRFVHAAFQTLPGVVIPGDLGATDRYFDADLTVPPYTAPDGIITLNGEGHEFGIGCELAPDALAAHRQRRFTVE</sequence>